<keyword evidence="6 16" id="KW-0032">Aminotransferase</keyword>
<keyword evidence="7 16" id="KW-0028">Amino-acid biosynthesis</keyword>
<comment type="similarity">
    <text evidence="5 14">Belongs to the class-IV pyridoxal-phosphate-dependent aminotransferase family.</text>
</comment>
<dbReference type="Gene3D" id="3.20.10.10">
    <property type="entry name" value="D-amino Acid Aminotransferase, subunit A, domain 2"/>
    <property type="match status" value="1"/>
</dbReference>
<evidence type="ECO:0000256" key="15">
    <source>
        <dbReference type="RuleBase" id="RU004516"/>
    </source>
</evidence>
<dbReference type="GO" id="GO:0004084">
    <property type="term" value="F:branched-chain-amino-acid transaminase activity"/>
    <property type="evidence" value="ECO:0007669"/>
    <property type="project" value="UniProtKB-EC"/>
</dbReference>
<dbReference type="NCBIfam" id="NF009897">
    <property type="entry name" value="PRK13357.1"/>
    <property type="match status" value="1"/>
</dbReference>
<gene>
    <name evidence="18" type="ORF">WMO26_09295</name>
</gene>
<comment type="catalytic activity">
    <reaction evidence="12 16">
        <text>L-isoleucine + 2-oxoglutarate = (S)-3-methyl-2-oxopentanoate + L-glutamate</text>
        <dbReference type="Rhea" id="RHEA:24801"/>
        <dbReference type="ChEBI" id="CHEBI:16810"/>
        <dbReference type="ChEBI" id="CHEBI:29985"/>
        <dbReference type="ChEBI" id="CHEBI:35146"/>
        <dbReference type="ChEBI" id="CHEBI:58045"/>
        <dbReference type="EC" id="2.6.1.42"/>
    </reaction>
</comment>
<keyword evidence="9 15" id="KW-0663">Pyridoxal phosphate</keyword>
<evidence type="ECO:0000256" key="12">
    <source>
        <dbReference type="ARBA" id="ARBA00048798"/>
    </source>
</evidence>
<keyword evidence="10 16" id="KW-0100">Branched-chain amino acid biosynthesis</keyword>
<dbReference type="InterPro" id="IPR043132">
    <property type="entry name" value="BCAT-like_C"/>
</dbReference>
<name>A0ABV1E127_9FIRM</name>
<evidence type="ECO:0000256" key="4">
    <source>
        <dbReference type="ARBA" id="ARBA00005072"/>
    </source>
</evidence>
<dbReference type="EMBL" id="JBBMFD010000016">
    <property type="protein sequence ID" value="MEQ2441019.1"/>
    <property type="molecule type" value="Genomic_DNA"/>
</dbReference>
<evidence type="ECO:0000256" key="6">
    <source>
        <dbReference type="ARBA" id="ARBA00022576"/>
    </source>
</evidence>
<evidence type="ECO:0000256" key="14">
    <source>
        <dbReference type="RuleBase" id="RU004106"/>
    </source>
</evidence>
<dbReference type="NCBIfam" id="TIGR01123">
    <property type="entry name" value="ilvE_II"/>
    <property type="match status" value="1"/>
</dbReference>
<comment type="catalytic activity">
    <reaction evidence="11 16">
        <text>L-valine + 2-oxoglutarate = 3-methyl-2-oxobutanoate + L-glutamate</text>
        <dbReference type="Rhea" id="RHEA:24813"/>
        <dbReference type="ChEBI" id="CHEBI:11851"/>
        <dbReference type="ChEBI" id="CHEBI:16810"/>
        <dbReference type="ChEBI" id="CHEBI:29985"/>
        <dbReference type="ChEBI" id="CHEBI:57762"/>
        <dbReference type="EC" id="2.6.1.42"/>
    </reaction>
</comment>
<dbReference type="PROSITE" id="PS00770">
    <property type="entry name" value="AA_TRANSFER_CLASS_4"/>
    <property type="match status" value="1"/>
</dbReference>
<evidence type="ECO:0000256" key="7">
    <source>
        <dbReference type="ARBA" id="ARBA00022605"/>
    </source>
</evidence>
<dbReference type="InterPro" id="IPR001544">
    <property type="entry name" value="Aminotrans_IV"/>
</dbReference>
<evidence type="ECO:0000256" key="8">
    <source>
        <dbReference type="ARBA" id="ARBA00022679"/>
    </source>
</evidence>
<dbReference type="Pfam" id="PF01063">
    <property type="entry name" value="Aminotran_4"/>
    <property type="match status" value="1"/>
</dbReference>
<dbReference type="RefSeq" id="WP_349219880.1">
    <property type="nucleotide sequence ID" value="NZ_JBBMFD010000016.1"/>
</dbReference>
<dbReference type="CDD" id="cd01557">
    <property type="entry name" value="BCAT_beta_family"/>
    <property type="match status" value="1"/>
</dbReference>
<evidence type="ECO:0000256" key="16">
    <source>
        <dbReference type="RuleBase" id="RU004517"/>
    </source>
</evidence>
<dbReference type="Gene3D" id="3.30.470.10">
    <property type="match status" value="1"/>
</dbReference>
<comment type="pathway">
    <text evidence="4 17">Amino-acid biosynthesis; L-leucine biosynthesis; L-leucine from 3-methyl-2-oxobutanoate: step 4/4.</text>
</comment>
<evidence type="ECO:0000256" key="2">
    <source>
        <dbReference type="ARBA" id="ARBA00004824"/>
    </source>
</evidence>
<dbReference type="EC" id="2.6.1.42" evidence="16"/>
<dbReference type="InterPro" id="IPR033939">
    <property type="entry name" value="BCAT_family"/>
</dbReference>
<dbReference type="InterPro" id="IPR005786">
    <property type="entry name" value="B_amino_transII"/>
</dbReference>
<evidence type="ECO:0000256" key="1">
    <source>
        <dbReference type="ARBA" id="ARBA00001933"/>
    </source>
</evidence>
<evidence type="ECO:0000256" key="5">
    <source>
        <dbReference type="ARBA" id="ARBA00009320"/>
    </source>
</evidence>
<dbReference type="PANTHER" id="PTHR11825">
    <property type="entry name" value="SUBGROUP IIII AMINOTRANSFERASE"/>
    <property type="match status" value="1"/>
</dbReference>
<comment type="catalytic activity">
    <reaction evidence="13 16">
        <text>L-leucine + 2-oxoglutarate = 4-methyl-2-oxopentanoate + L-glutamate</text>
        <dbReference type="Rhea" id="RHEA:18321"/>
        <dbReference type="ChEBI" id="CHEBI:16810"/>
        <dbReference type="ChEBI" id="CHEBI:17865"/>
        <dbReference type="ChEBI" id="CHEBI:29985"/>
        <dbReference type="ChEBI" id="CHEBI:57427"/>
        <dbReference type="EC" id="2.6.1.42"/>
    </reaction>
</comment>
<evidence type="ECO:0000256" key="3">
    <source>
        <dbReference type="ARBA" id="ARBA00004931"/>
    </source>
</evidence>
<evidence type="ECO:0000256" key="17">
    <source>
        <dbReference type="RuleBase" id="RU004519"/>
    </source>
</evidence>
<comment type="cofactor">
    <cofactor evidence="1 15">
        <name>pyridoxal 5'-phosphate</name>
        <dbReference type="ChEBI" id="CHEBI:597326"/>
    </cofactor>
</comment>
<organism evidence="18 19">
    <name type="scientific">Solibaculum intestinale</name>
    <dbReference type="NCBI Taxonomy" id="3133165"/>
    <lineage>
        <taxon>Bacteria</taxon>
        <taxon>Bacillati</taxon>
        <taxon>Bacillota</taxon>
        <taxon>Clostridia</taxon>
        <taxon>Eubacteriales</taxon>
        <taxon>Oscillospiraceae</taxon>
        <taxon>Solibaculum</taxon>
    </lineage>
</organism>
<evidence type="ECO:0000313" key="19">
    <source>
        <dbReference type="Proteomes" id="UP001489509"/>
    </source>
</evidence>
<comment type="pathway">
    <text evidence="2 17">Amino-acid biosynthesis; L-isoleucine biosynthesis; L-isoleucine from 2-oxobutanoate: step 4/4.</text>
</comment>
<dbReference type="Proteomes" id="UP001489509">
    <property type="component" value="Unassembled WGS sequence"/>
</dbReference>
<dbReference type="PIRSF" id="PIRSF006468">
    <property type="entry name" value="BCAT1"/>
    <property type="match status" value="1"/>
</dbReference>
<keyword evidence="8 16" id="KW-0808">Transferase</keyword>
<dbReference type="PANTHER" id="PTHR11825:SF44">
    <property type="entry name" value="BRANCHED-CHAIN-AMINO-ACID AMINOTRANSFERASE"/>
    <property type="match status" value="1"/>
</dbReference>
<dbReference type="SUPFAM" id="SSF56752">
    <property type="entry name" value="D-aminoacid aminotransferase-like PLP-dependent enzymes"/>
    <property type="match status" value="1"/>
</dbReference>
<accession>A0ABV1E127</accession>
<evidence type="ECO:0000313" key="18">
    <source>
        <dbReference type="EMBL" id="MEQ2441019.1"/>
    </source>
</evidence>
<protein>
    <recommendedName>
        <fullName evidence="16">Branched-chain-amino-acid aminotransferase</fullName>
        <ecNumber evidence="16">2.6.1.42</ecNumber>
    </recommendedName>
</protein>
<evidence type="ECO:0000256" key="11">
    <source>
        <dbReference type="ARBA" id="ARBA00048212"/>
    </source>
</evidence>
<evidence type="ECO:0000256" key="13">
    <source>
        <dbReference type="ARBA" id="ARBA00049229"/>
    </source>
</evidence>
<comment type="pathway">
    <text evidence="3 17">Amino-acid biosynthesis; L-valine biosynthesis; L-valine from pyruvate: step 4/4.</text>
</comment>
<proteinExistence type="inferred from homology"/>
<keyword evidence="19" id="KW-1185">Reference proteome</keyword>
<dbReference type="InterPro" id="IPR043131">
    <property type="entry name" value="BCAT-like_N"/>
</dbReference>
<dbReference type="InterPro" id="IPR036038">
    <property type="entry name" value="Aminotransferase-like"/>
</dbReference>
<evidence type="ECO:0000256" key="9">
    <source>
        <dbReference type="ARBA" id="ARBA00022898"/>
    </source>
</evidence>
<evidence type="ECO:0000256" key="10">
    <source>
        <dbReference type="ARBA" id="ARBA00023304"/>
    </source>
</evidence>
<dbReference type="InterPro" id="IPR018300">
    <property type="entry name" value="Aminotrans_IV_CS"/>
</dbReference>
<reference evidence="18 19" key="1">
    <citation type="submission" date="2024-03" db="EMBL/GenBank/DDBJ databases">
        <title>Human intestinal bacterial collection.</title>
        <authorList>
            <person name="Pauvert C."/>
            <person name="Hitch T.C.A."/>
            <person name="Clavel T."/>
        </authorList>
    </citation>
    <scope>NUCLEOTIDE SEQUENCE [LARGE SCALE GENOMIC DNA]</scope>
    <source>
        <strain evidence="18 19">CLA-JM-H44</strain>
    </source>
</reference>
<sequence length="357" mass="40078">MSNIKVELTKSPKPKPVDESKLTFGDVFTDHMLIVDYDEGQGWHDARIVPYGPLSLDPAAMCLHYGQEVFEGMKAYRADDGRVLLFRPQENFKRLNLSNDRLCIPPVDEEFMLECLEKFVSIDADWIPKAPDTSLYLRPFIIAVDPHLGVRAANHYLFMVIASPVGPYYPEGLDPVKIYVETKYVRAVKGGTGFTKTAGNYSSSLKAQYEAKEKNYTQVLWLDGVERKYIEEVGTMNVFFKIDGEIITPSLDGSILGGITRKSAIELMRGWGMKVTERRLSIDELAKAYDDGKLEEAFGTGTAAVISPIGHLNWGDTKIMNINNGEIGPVSQRLYDELTGIQWGKVEDKYGWTVTVK</sequence>
<comment type="caution">
    <text evidence="18">The sequence shown here is derived from an EMBL/GenBank/DDBJ whole genome shotgun (WGS) entry which is preliminary data.</text>
</comment>